<accession>A0A1Q5PPS3</accession>
<sequence length="324" mass="35968">MSFTDLSLEDLKTYRPKVQQPEDFHDFWEATIAESRAASPALLSVTEVETCYPHLDFYDLRFAGFAGDEVCAWLAGPSGFLTGPAQPTIIQYQGYGGGRGRPGEYLHWPTCGFIHLIMDTRGQGGDYRTGDTPDPHPSSAHASGQLTNGLESRETYYYRRLITDAVRVIDAALELDCVDPGRLFTTGASQGGGLSLIAGTLHPQVQAITADVAFLGDYLRAITVADVNPYRELRRYLALYPERQAEIERTLSYFDLVNFARMGQKPALWSVALMDSCVPPSSTYGAFNEYAGEKEMVVYPYNDHEGGGHLQRLRQVEWLAQFLG</sequence>
<organism evidence="5 6">
    <name type="scientific">Boudabousia liubingyangii</name>
    <dbReference type="NCBI Taxonomy" id="1921764"/>
    <lineage>
        <taxon>Bacteria</taxon>
        <taxon>Bacillati</taxon>
        <taxon>Actinomycetota</taxon>
        <taxon>Actinomycetes</taxon>
        <taxon>Actinomycetales</taxon>
        <taxon>Actinomycetaceae</taxon>
        <taxon>Boudabousia</taxon>
    </lineage>
</organism>
<name>A0A1Q5PPS3_9ACTO</name>
<dbReference type="Pfam" id="PF05448">
    <property type="entry name" value="AXE1"/>
    <property type="match status" value="1"/>
</dbReference>
<evidence type="ECO:0000256" key="2">
    <source>
        <dbReference type="PIRSR" id="PIRSR639069-2"/>
    </source>
</evidence>
<evidence type="ECO:0000259" key="4">
    <source>
        <dbReference type="Pfam" id="PF05448"/>
    </source>
</evidence>
<evidence type="ECO:0000313" key="5">
    <source>
        <dbReference type="EMBL" id="OKL49591.1"/>
    </source>
</evidence>
<feature type="active site" description="Charge relay system" evidence="1">
    <location>
        <position position="275"/>
    </location>
</feature>
<feature type="binding site" evidence="2">
    <location>
        <position position="95"/>
    </location>
    <ligand>
        <name>substrate</name>
    </ligand>
</feature>
<dbReference type="SUPFAM" id="SSF53474">
    <property type="entry name" value="alpha/beta-Hydrolases"/>
    <property type="match status" value="1"/>
</dbReference>
<protein>
    <submittedName>
        <fullName evidence="5">Cephalosporin deacetylase</fullName>
    </submittedName>
</protein>
<dbReference type="PANTHER" id="PTHR40111:SF1">
    <property type="entry name" value="CEPHALOSPORIN-C DEACETYLASE"/>
    <property type="match status" value="1"/>
</dbReference>
<dbReference type="GO" id="GO:0052689">
    <property type="term" value="F:carboxylic ester hydrolase activity"/>
    <property type="evidence" value="ECO:0007669"/>
    <property type="project" value="TreeGrafter"/>
</dbReference>
<reference evidence="5 6" key="1">
    <citation type="submission" date="2016-11" db="EMBL/GenBank/DDBJ databases">
        <title>Actinomyces gypaetusis sp. nov. isolated from the vulture Gypaetus barbatus in Qinghai Tibet Plateau China.</title>
        <authorList>
            <person name="Meng X."/>
        </authorList>
    </citation>
    <scope>NUCLEOTIDE SEQUENCE [LARGE SCALE GENOMIC DNA]</scope>
    <source>
        <strain evidence="5 6">VUL4_2</strain>
    </source>
</reference>
<dbReference type="STRING" id="1921764.BSR28_01390"/>
<dbReference type="InterPro" id="IPR008391">
    <property type="entry name" value="AXE1_dom"/>
</dbReference>
<comment type="caution">
    <text evidence="5">The sequence shown here is derived from an EMBL/GenBank/DDBJ whole genome shotgun (WGS) entry which is preliminary data.</text>
</comment>
<dbReference type="InterPro" id="IPR029058">
    <property type="entry name" value="AB_hydrolase_fold"/>
</dbReference>
<feature type="active site" description="Nucleophile" evidence="1">
    <location>
        <position position="189"/>
    </location>
</feature>
<dbReference type="InterPro" id="IPR039069">
    <property type="entry name" value="CE7"/>
</dbReference>
<feature type="active site" description="Charge relay system" evidence="1">
    <location>
        <position position="304"/>
    </location>
</feature>
<evidence type="ECO:0000256" key="1">
    <source>
        <dbReference type="PIRSR" id="PIRSR639069-1"/>
    </source>
</evidence>
<dbReference type="PANTHER" id="PTHR40111">
    <property type="entry name" value="CEPHALOSPORIN-C DEACETYLASE"/>
    <property type="match status" value="1"/>
</dbReference>
<feature type="domain" description="Acetyl xylan esterase" evidence="4">
    <location>
        <begin position="1"/>
        <end position="321"/>
    </location>
</feature>
<feature type="region of interest" description="Disordered" evidence="3">
    <location>
        <begin position="124"/>
        <end position="147"/>
    </location>
</feature>
<gene>
    <name evidence="5" type="ORF">BSR29_01135</name>
</gene>
<evidence type="ECO:0000313" key="6">
    <source>
        <dbReference type="Proteomes" id="UP000186785"/>
    </source>
</evidence>
<evidence type="ECO:0000256" key="3">
    <source>
        <dbReference type="SAM" id="MobiDB-lite"/>
    </source>
</evidence>
<dbReference type="RefSeq" id="WP_073708482.1">
    <property type="nucleotide sequence ID" value="NZ_MQSV01000001.1"/>
</dbReference>
<dbReference type="Proteomes" id="UP000186785">
    <property type="component" value="Unassembled WGS sequence"/>
</dbReference>
<dbReference type="GO" id="GO:0005976">
    <property type="term" value="P:polysaccharide metabolic process"/>
    <property type="evidence" value="ECO:0007669"/>
    <property type="project" value="TreeGrafter"/>
</dbReference>
<proteinExistence type="predicted"/>
<dbReference type="EMBL" id="MQSV01000001">
    <property type="protein sequence ID" value="OKL49591.1"/>
    <property type="molecule type" value="Genomic_DNA"/>
</dbReference>
<dbReference type="AlphaFoldDB" id="A0A1Q5PPS3"/>
<dbReference type="OrthoDB" id="9770528at2"/>
<keyword evidence="6" id="KW-1185">Reference proteome</keyword>
<dbReference type="Gene3D" id="3.40.50.1820">
    <property type="entry name" value="alpha/beta hydrolase"/>
    <property type="match status" value="1"/>
</dbReference>